<sequence length="166" mass="18434">MCAQFDRRVAKTHKPTKNQTLKFPIDTSRIQATDKMLSTTILFALTLTGALAAPAPALEARGEIAADQSSCKGYQSTWNMNESIYQVVVGRPYLGGDRCPEIKSKVSAIYDLKRLKCSGSSKNKNTKLTIVSNMSQDNQYNINKALHNAYPEITFNCDTNLSMDFK</sequence>
<dbReference type="AlphaFoldDB" id="A0A9Q8UWS2"/>
<evidence type="ECO:0000313" key="1">
    <source>
        <dbReference type="EMBL" id="UJO25285.1"/>
    </source>
</evidence>
<reference evidence="1" key="1">
    <citation type="submission" date="2021-12" db="EMBL/GenBank/DDBJ databases">
        <authorList>
            <person name="Zaccaron A."/>
            <person name="Stergiopoulos I."/>
        </authorList>
    </citation>
    <scope>NUCLEOTIDE SEQUENCE</scope>
    <source>
        <strain evidence="1">Race5_Kim</strain>
    </source>
</reference>
<dbReference type="OrthoDB" id="3627975at2759"/>
<reference evidence="1" key="2">
    <citation type="journal article" date="2022" name="Microb. Genom.">
        <title>A chromosome-scale genome assembly of the tomato pathogen Cladosporium fulvum reveals a compartmentalized genome architecture and the presence of a dispensable chromosome.</title>
        <authorList>
            <person name="Zaccaron A.Z."/>
            <person name="Chen L.H."/>
            <person name="Samaras A."/>
            <person name="Stergiopoulos I."/>
        </authorList>
    </citation>
    <scope>NUCLEOTIDE SEQUENCE</scope>
    <source>
        <strain evidence="1">Race5_Kim</strain>
    </source>
</reference>
<dbReference type="RefSeq" id="XP_047769651.1">
    <property type="nucleotide sequence ID" value="XM_047913703.1"/>
</dbReference>
<gene>
    <name evidence="1" type="ORF">CLAFUR5_14555</name>
</gene>
<organism evidence="1 2">
    <name type="scientific">Passalora fulva</name>
    <name type="common">Tomato leaf mold</name>
    <name type="synonym">Cladosporium fulvum</name>
    <dbReference type="NCBI Taxonomy" id="5499"/>
    <lineage>
        <taxon>Eukaryota</taxon>
        <taxon>Fungi</taxon>
        <taxon>Dikarya</taxon>
        <taxon>Ascomycota</taxon>
        <taxon>Pezizomycotina</taxon>
        <taxon>Dothideomycetes</taxon>
        <taxon>Dothideomycetidae</taxon>
        <taxon>Mycosphaerellales</taxon>
        <taxon>Mycosphaerellaceae</taxon>
        <taxon>Fulvia</taxon>
    </lineage>
</organism>
<dbReference type="Proteomes" id="UP000756132">
    <property type="component" value="Chromosome 13"/>
</dbReference>
<evidence type="ECO:0000313" key="2">
    <source>
        <dbReference type="Proteomes" id="UP000756132"/>
    </source>
</evidence>
<dbReference type="KEGG" id="ffu:CLAFUR5_14555"/>
<accession>A0A9Q8UWS2</accession>
<keyword evidence="2" id="KW-1185">Reference proteome</keyword>
<dbReference type="EMBL" id="CP090175">
    <property type="protein sequence ID" value="UJO25285.1"/>
    <property type="molecule type" value="Genomic_DNA"/>
</dbReference>
<proteinExistence type="predicted"/>
<name>A0A9Q8UWS2_PASFU</name>
<dbReference type="GeneID" id="71994433"/>
<protein>
    <submittedName>
        <fullName evidence="1">Uncharacterized protein</fullName>
    </submittedName>
</protein>